<evidence type="ECO:0000313" key="1">
    <source>
        <dbReference type="EMBL" id="KYO46885.1"/>
    </source>
</evidence>
<keyword evidence="2" id="KW-1185">Reference proteome</keyword>
<dbReference type="AlphaFoldDB" id="A0A151PDN3"/>
<dbReference type="EMBL" id="AKHW03000487">
    <property type="protein sequence ID" value="KYO46885.1"/>
    <property type="molecule type" value="Genomic_DNA"/>
</dbReference>
<reference evidence="1 2" key="1">
    <citation type="journal article" date="2012" name="Genome Biol.">
        <title>Sequencing three crocodilian genomes to illuminate the evolution of archosaurs and amniotes.</title>
        <authorList>
            <person name="St John J.A."/>
            <person name="Braun E.L."/>
            <person name="Isberg S.R."/>
            <person name="Miles L.G."/>
            <person name="Chong A.Y."/>
            <person name="Gongora J."/>
            <person name="Dalzell P."/>
            <person name="Moran C."/>
            <person name="Bed'hom B."/>
            <person name="Abzhanov A."/>
            <person name="Burgess S.C."/>
            <person name="Cooksey A.M."/>
            <person name="Castoe T.A."/>
            <person name="Crawford N.G."/>
            <person name="Densmore L.D."/>
            <person name="Drew J.C."/>
            <person name="Edwards S.V."/>
            <person name="Faircloth B.C."/>
            <person name="Fujita M.K."/>
            <person name="Greenwold M.J."/>
            <person name="Hoffmann F.G."/>
            <person name="Howard J.M."/>
            <person name="Iguchi T."/>
            <person name="Janes D.E."/>
            <person name="Khan S.Y."/>
            <person name="Kohno S."/>
            <person name="de Koning A.J."/>
            <person name="Lance S.L."/>
            <person name="McCarthy F.M."/>
            <person name="McCormack J.E."/>
            <person name="Merchant M.E."/>
            <person name="Peterson D.G."/>
            <person name="Pollock D.D."/>
            <person name="Pourmand N."/>
            <person name="Raney B.J."/>
            <person name="Roessler K.A."/>
            <person name="Sanford J.R."/>
            <person name="Sawyer R.H."/>
            <person name="Schmidt C.J."/>
            <person name="Triplett E.W."/>
            <person name="Tuberville T.D."/>
            <person name="Venegas-Anaya M."/>
            <person name="Howard J.T."/>
            <person name="Jarvis E.D."/>
            <person name="Guillette L.J.Jr."/>
            <person name="Glenn T.C."/>
            <person name="Green R.E."/>
            <person name="Ray D.A."/>
        </authorList>
    </citation>
    <scope>NUCLEOTIDE SEQUENCE [LARGE SCALE GENOMIC DNA]</scope>
    <source>
        <strain evidence="1">KSC_2009_1</strain>
    </source>
</reference>
<sequence length="89" mass="9822">MVSERQGLNLPDSWSGERFNLLRNGRFPSETSEAGSVVNHLKNGALGFTGVFDYHSQLQCDYCWKDLADVSDLAEDGGDSVSRISTLPR</sequence>
<dbReference type="Proteomes" id="UP000050525">
    <property type="component" value="Unassembled WGS sequence"/>
</dbReference>
<proteinExistence type="predicted"/>
<organism evidence="1 2">
    <name type="scientific">Alligator mississippiensis</name>
    <name type="common">American alligator</name>
    <dbReference type="NCBI Taxonomy" id="8496"/>
    <lineage>
        <taxon>Eukaryota</taxon>
        <taxon>Metazoa</taxon>
        <taxon>Chordata</taxon>
        <taxon>Craniata</taxon>
        <taxon>Vertebrata</taxon>
        <taxon>Euteleostomi</taxon>
        <taxon>Archelosauria</taxon>
        <taxon>Archosauria</taxon>
        <taxon>Crocodylia</taxon>
        <taxon>Alligatoridae</taxon>
        <taxon>Alligatorinae</taxon>
        <taxon>Alligator</taxon>
    </lineage>
</organism>
<name>A0A151PDN3_ALLMI</name>
<evidence type="ECO:0000313" key="2">
    <source>
        <dbReference type="Proteomes" id="UP000050525"/>
    </source>
</evidence>
<comment type="caution">
    <text evidence="1">The sequence shown here is derived from an EMBL/GenBank/DDBJ whole genome shotgun (WGS) entry which is preliminary data.</text>
</comment>
<gene>
    <name evidence="1" type="ORF">Y1Q_0014464</name>
</gene>
<protein>
    <submittedName>
        <fullName evidence="1">Uncharacterized protein</fullName>
    </submittedName>
</protein>
<accession>A0A151PDN3</accession>